<dbReference type="InterPro" id="IPR036179">
    <property type="entry name" value="Ig-like_dom_sf"/>
</dbReference>
<dbReference type="Pfam" id="PF07654">
    <property type="entry name" value="C1-set"/>
    <property type="match status" value="1"/>
</dbReference>
<feature type="domain" description="Ig-like" evidence="1">
    <location>
        <begin position="49"/>
        <end position="145"/>
    </location>
</feature>
<reference evidence="3" key="1">
    <citation type="journal article" date="2006" name="Science">
        <title>Ancient noncoding elements conserved in the human genome.</title>
        <authorList>
            <person name="Venkatesh B."/>
            <person name="Kirkness E.F."/>
            <person name="Loh Y.H."/>
            <person name="Halpern A.L."/>
            <person name="Lee A.P."/>
            <person name="Johnson J."/>
            <person name="Dandona N."/>
            <person name="Viswanathan L.D."/>
            <person name="Tay A."/>
            <person name="Venter J.C."/>
            <person name="Strausberg R.L."/>
            <person name="Brenner S."/>
        </authorList>
    </citation>
    <scope>NUCLEOTIDE SEQUENCE [LARGE SCALE GENOMIC DNA]</scope>
</reference>
<dbReference type="AlphaFoldDB" id="A0A4W3IN71"/>
<dbReference type="STRING" id="7868.ENSCMIP00000030637"/>
<proteinExistence type="predicted"/>
<sequence>MISCLKFLLTADDFEKDLIFHYKENNKTDVFKRRCHLPLKREYILSVPPKVSEIIHKPDRPKIGETLTLSCTVDDFCPGDIAILWSKGWTDFAEEQFVQVPRIGENGLYSTFTQLEVELKPDDEPEEFSCEIRHQGLKMWESMNG</sequence>
<keyword evidence="3" id="KW-1185">Reference proteome</keyword>
<evidence type="ECO:0000313" key="3">
    <source>
        <dbReference type="Proteomes" id="UP000314986"/>
    </source>
</evidence>
<protein>
    <recommendedName>
        <fullName evidence="1">Ig-like domain-containing protein</fullName>
    </recommendedName>
</protein>
<reference evidence="3" key="3">
    <citation type="journal article" date="2014" name="Nature">
        <title>Elephant shark genome provides unique insights into gnathostome evolution.</title>
        <authorList>
            <consortium name="International Elephant Shark Genome Sequencing Consortium"/>
            <person name="Venkatesh B."/>
            <person name="Lee A.P."/>
            <person name="Ravi V."/>
            <person name="Maurya A.K."/>
            <person name="Lian M.M."/>
            <person name="Swann J.B."/>
            <person name="Ohta Y."/>
            <person name="Flajnik M.F."/>
            <person name="Sutoh Y."/>
            <person name="Kasahara M."/>
            <person name="Hoon S."/>
            <person name="Gangu V."/>
            <person name="Roy S.W."/>
            <person name="Irimia M."/>
            <person name="Korzh V."/>
            <person name="Kondrychyn I."/>
            <person name="Lim Z.W."/>
            <person name="Tay B.H."/>
            <person name="Tohari S."/>
            <person name="Kong K.W."/>
            <person name="Ho S."/>
            <person name="Lorente-Galdos B."/>
            <person name="Quilez J."/>
            <person name="Marques-Bonet T."/>
            <person name="Raney B.J."/>
            <person name="Ingham P.W."/>
            <person name="Tay A."/>
            <person name="Hillier L.W."/>
            <person name="Minx P."/>
            <person name="Boehm T."/>
            <person name="Wilson R.K."/>
            <person name="Brenner S."/>
            <person name="Warren W.C."/>
        </authorList>
    </citation>
    <scope>NUCLEOTIDE SEQUENCE [LARGE SCALE GENOMIC DNA]</scope>
</reference>
<reference evidence="2" key="5">
    <citation type="submission" date="2025-09" db="UniProtKB">
        <authorList>
            <consortium name="Ensembl"/>
        </authorList>
    </citation>
    <scope>IDENTIFICATION</scope>
</reference>
<reference evidence="3" key="2">
    <citation type="journal article" date="2007" name="PLoS Biol.">
        <title>Survey sequencing and comparative analysis of the elephant shark (Callorhinchus milii) genome.</title>
        <authorList>
            <person name="Venkatesh B."/>
            <person name="Kirkness E.F."/>
            <person name="Loh Y.H."/>
            <person name="Halpern A.L."/>
            <person name="Lee A.P."/>
            <person name="Johnson J."/>
            <person name="Dandona N."/>
            <person name="Viswanathan L.D."/>
            <person name="Tay A."/>
            <person name="Venter J.C."/>
            <person name="Strausberg R.L."/>
            <person name="Brenner S."/>
        </authorList>
    </citation>
    <scope>NUCLEOTIDE SEQUENCE [LARGE SCALE GENOMIC DNA]</scope>
</reference>
<dbReference type="Ensembl" id="ENSCMIT00000031104.1">
    <property type="protein sequence ID" value="ENSCMIP00000030637.1"/>
    <property type="gene ID" value="ENSCMIG00000013179.1"/>
</dbReference>
<dbReference type="InParanoid" id="A0A4W3IN71"/>
<evidence type="ECO:0000313" key="2">
    <source>
        <dbReference type="Ensembl" id="ENSCMIP00000030637.1"/>
    </source>
</evidence>
<name>A0A4W3IN71_CALMI</name>
<reference evidence="2" key="4">
    <citation type="submission" date="2025-08" db="UniProtKB">
        <authorList>
            <consortium name="Ensembl"/>
        </authorList>
    </citation>
    <scope>IDENTIFICATION</scope>
</reference>
<dbReference type="Gene3D" id="2.60.40.10">
    <property type="entry name" value="Immunoglobulins"/>
    <property type="match status" value="1"/>
</dbReference>
<dbReference type="CDD" id="cd00098">
    <property type="entry name" value="IgC1"/>
    <property type="match status" value="1"/>
</dbReference>
<accession>A0A4W3IN71</accession>
<evidence type="ECO:0000259" key="1">
    <source>
        <dbReference type="PROSITE" id="PS50835"/>
    </source>
</evidence>
<dbReference type="Proteomes" id="UP000314986">
    <property type="component" value="Unassembled WGS sequence"/>
</dbReference>
<dbReference type="PROSITE" id="PS50835">
    <property type="entry name" value="IG_LIKE"/>
    <property type="match status" value="1"/>
</dbReference>
<dbReference type="InterPro" id="IPR013783">
    <property type="entry name" value="Ig-like_fold"/>
</dbReference>
<dbReference type="SUPFAM" id="SSF48726">
    <property type="entry name" value="Immunoglobulin"/>
    <property type="match status" value="1"/>
</dbReference>
<dbReference type="SMART" id="SM00407">
    <property type="entry name" value="IGc1"/>
    <property type="match status" value="1"/>
</dbReference>
<dbReference type="InterPro" id="IPR007110">
    <property type="entry name" value="Ig-like_dom"/>
</dbReference>
<dbReference type="InterPro" id="IPR003597">
    <property type="entry name" value="Ig_C1-set"/>
</dbReference>
<organism evidence="2 3">
    <name type="scientific">Callorhinchus milii</name>
    <name type="common">Ghost shark</name>
    <dbReference type="NCBI Taxonomy" id="7868"/>
    <lineage>
        <taxon>Eukaryota</taxon>
        <taxon>Metazoa</taxon>
        <taxon>Chordata</taxon>
        <taxon>Craniata</taxon>
        <taxon>Vertebrata</taxon>
        <taxon>Chondrichthyes</taxon>
        <taxon>Holocephali</taxon>
        <taxon>Chimaeriformes</taxon>
        <taxon>Callorhinchidae</taxon>
        <taxon>Callorhinchus</taxon>
    </lineage>
</organism>